<dbReference type="AlphaFoldDB" id="A0A9W2ZX56"/>
<dbReference type="InterPro" id="IPR037185">
    <property type="entry name" value="EmrE-like"/>
</dbReference>
<evidence type="ECO:0000313" key="9">
    <source>
        <dbReference type="Proteomes" id="UP001165740"/>
    </source>
</evidence>
<organism evidence="9 10">
    <name type="scientific">Biomphalaria glabrata</name>
    <name type="common">Bloodfluke planorb</name>
    <name type="synonym">Freshwater snail</name>
    <dbReference type="NCBI Taxonomy" id="6526"/>
    <lineage>
        <taxon>Eukaryota</taxon>
        <taxon>Metazoa</taxon>
        <taxon>Spiralia</taxon>
        <taxon>Lophotrochozoa</taxon>
        <taxon>Mollusca</taxon>
        <taxon>Gastropoda</taxon>
        <taxon>Heterobranchia</taxon>
        <taxon>Euthyneura</taxon>
        <taxon>Panpulmonata</taxon>
        <taxon>Hygrophila</taxon>
        <taxon>Lymnaeoidea</taxon>
        <taxon>Planorbidae</taxon>
        <taxon>Biomphalaria</taxon>
    </lineage>
</organism>
<dbReference type="Proteomes" id="UP001165740">
    <property type="component" value="Chromosome 3"/>
</dbReference>
<feature type="transmembrane region" description="Helical" evidence="8">
    <location>
        <begin position="210"/>
        <end position="233"/>
    </location>
</feature>
<dbReference type="Pfam" id="PF04142">
    <property type="entry name" value="Nuc_sug_transp"/>
    <property type="match status" value="1"/>
</dbReference>
<feature type="transmembrane region" description="Helical" evidence="8">
    <location>
        <begin position="177"/>
        <end position="198"/>
    </location>
</feature>
<sequence length="368" mass="41125">MGIFSADLFPTKLSFVVFISYMGLFINQGILVTASKSKDNKYSYNTVTVVLLTEVLKLVAAAVIFIKDHSFKSLFEDLVKHRKVLILYFIPAALYCLYNNLQFVNLSAYDPTTYYLLLQFRVVVTGVIFQLIFKKQLSRIQWASLLILTLGCIIKEVRHDVSSAQAMSSTASSFVDYLDIHLLFIMFQVFSSCFAGVYNEFLLKDTGADVHIMMANVFMYLNSIICNVLILAFRGEFIPAFYSESVMSILQVNVLAIIINNAAIGIVTSLFLRSLNSILKTFASALELMFTAVLCWLIFGIPVDLYTVLAIFIVSAATYLYAQNPVVNKARTDIDVDTSKDHGKGNNFSQEGSAQLSPGLRHKPLISV</sequence>
<evidence type="ECO:0000256" key="5">
    <source>
        <dbReference type="ARBA" id="ARBA00022989"/>
    </source>
</evidence>
<dbReference type="OrthoDB" id="419167at2759"/>
<keyword evidence="9" id="KW-1185">Reference proteome</keyword>
<keyword evidence="3" id="KW-0762">Sugar transport</keyword>
<proteinExistence type="inferred from homology"/>
<evidence type="ECO:0000256" key="7">
    <source>
        <dbReference type="SAM" id="MobiDB-lite"/>
    </source>
</evidence>
<evidence type="ECO:0000256" key="1">
    <source>
        <dbReference type="ARBA" id="ARBA00004141"/>
    </source>
</evidence>
<feature type="transmembrane region" description="Helical" evidence="8">
    <location>
        <begin position="253"/>
        <end position="272"/>
    </location>
</feature>
<keyword evidence="6 8" id="KW-0472">Membrane</keyword>
<reference evidence="10" key="1">
    <citation type="submission" date="2025-08" db="UniProtKB">
        <authorList>
            <consortium name="RefSeq"/>
        </authorList>
    </citation>
    <scope>IDENTIFICATION</scope>
</reference>
<dbReference type="InterPro" id="IPR007271">
    <property type="entry name" value="Nuc_sug_transpt"/>
</dbReference>
<keyword evidence="3" id="KW-0813">Transport</keyword>
<feature type="region of interest" description="Disordered" evidence="7">
    <location>
        <begin position="338"/>
        <end position="358"/>
    </location>
</feature>
<feature type="transmembrane region" description="Helical" evidence="8">
    <location>
        <begin position="42"/>
        <end position="65"/>
    </location>
</feature>
<evidence type="ECO:0000256" key="3">
    <source>
        <dbReference type="ARBA" id="ARBA00022597"/>
    </source>
</evidence>
<comment type="subcellular location">
    <subcellularLocation>
        <location evidence="1">Membrane</location>
        <topology evidence="1">Multi-pass membrane protein</topology>
    </subcellularLocation>
</comment>
<feature type="transmembrane region" description="Helical" evidence="8">
    <location>
        <begin position="85"/>
        <end position="101"/>
    </location>
</feature>
<gene>
    <name evidence="10" type="primary">LOC106057110</name>
</gene>
<evidence type="ECO:0000256" key="8">
    <source>
        <dbReference type="SAM" id="Phobius"/>
    </source>
</evidence>
<dbReference type="GO" id="GO:0000139">
    <property type="term" value="C:Golgi membrane"/>
    <property type="evidence" value="ECO:0007669"/>
    <property type="project" value="InterPro"/>
</dbReference>
<dbReference type="GO" id="GO:0015165">
    <property type="term" value="F:pyrimidine nucleotide-sugar transmembrane transporter activity"/>
    <property type="evidence" value="ECO:0007669"/>
    <property type="project" value="InterPro"/>
</dbReference>
<evidence type="ECO:0000256" key="2">
    <source>
        <dbReference type="ARBA" id="ARBA00009976"/>
    </source>
</evidence>
<comment type="similarity">
    <text evidence="2">Belongs to the nucleotide-sugar transporter family. SLC35A subfamily.</text>
</comment>
<accession>A0A9W2ZX56</accession>
<evidence type="ECO:0000256" key="4">
    <source>
        <dbReference type="ARBA" id="ARBA00022692"/>
    </source>
</evidence>
<feature type="transmembrane region" description="Helical" evidence="8">
    <location>
        <begin position="113"/>
        <end position="133"/>
    </location>
</feature>
<dbReference type="SUPFAM" id="SSF103481">
    <property type="entry name" value="Multidrug resistance efflux transporter EmrE"/>
    <property type="match status" value="1"/>
</dbReference>
<dbReference type="PIRSF" id="PIRSF005799">
    <property type="entry name" value="UDP-gal_transpt"/>
    <property type="match status" value="1"/>
</dbReference>
<feature type="transmembrane region" description="Helical" evidence="8">
    <location>
        <begin position="305"/>
        <end position="322"/>
    </location>
</feature>
<keyword evidence="5 8" id="KW-1133">Transmembrane helix</keyword>
<dbReference type="GeneID" id="106057110"/>
<feature type="compositionally biased region" description="Polar residues" evidence="7">
    <location>
        <begin position="346"/>
        <end position="356"/>
    </location>
</feature>
<dbReference type="OMA" id="CLYCREN"/>
<dbReference type="RefSeq" id="XP_055879529.1">
    <property type="nucleotide sequence ID" value="XM_056023554.1"/>
</dbReference>
<keyword evidence="4 8" id="KW-0812">Transmembrane</keyword>
<protein>
    <submittedName>
        <fullName evidence="10">UDP-galactose transporter senju-like</fullName>
    </submittedName>
</protein>
<name>A0A9W2ZX56_BIOGL</name>
<feature type="transmembrane region" description="Helical" evidence="8">
    <location>
        <begin position="279"/>
        <end position="299"/>
    </location>
</feature>
<dbReference type="PANTHER" id="PTHR10231">
    <property type="entry name" value="NUCLEOTIDE-SUGAR TRANSMEMBRANE TRANSPORTER"/>
    <property type="match status" value="1"/>
</dbReference>
<evidence type="ECO:0000313" key="10">
    <source>
        <dbReference type="RefSeq" id="XP_055879529.1"/>
    </source>
</evidence>
<feature type="transmembrane region" description="Helical" evidence="8">
    <location>
        <begin position="12"/>
        <end position="30"/>
    </location>
</feature>
<evidence type="ECO:0000256" key="6">
    <source>
        <dbReference type="ARBA" id="ARBA00023136"/>
    </source>
</evidence>